<dbReference type="RefSeq" id="WP_020773320.1">
    <property type="nucleotide sequence ID" value="NZ_ANIK01000035.1"/>
</dbReference>
<evidence type="ECO:0000256" key="2">
    <source>
        <dbReference type="ARBA" id="ARBA00023125"/>
    </source>
</evidence>
<sequence>MDEFQIENTLGYRINRCGIVIKQELRRRFNKRGYSITPEEWIILNRLWETDGLTQNEISQKTIKDKTTVTRFLSKMEEDGLIRRKSSNQDRRVNHIQLSTKGKKLKDQLIPIAQELLEAATEKISPERLLVTIETLKQIELNLSNQGVFQELKE</sequence>
<dbReference type="PANTHER" id="PTHR42756">
    <property type="entry name" value="TRANSCRIPTIONAL REGULATOR, MARR"/>
    <property type="match status" value="1"/>
</dbReference>
<dbReference type="PATRIC" id="fig|1218565.3.peg.2045"/>
<dbReference type="Proteomes" id="UP000011988">
    <property type="component" value="Unassembled WGS sequence"/>
</dbReference>
<dbReference type="AlphaFoldDB" id="M6DAF4"/>
<dbReference type="InterPro" id="IPR036388">
    <property type="entry name" value="WH-like_DNA-bd_sf"/>
</dbReference>
<evidence type="ECO:0000256" key="1">
    <source>
        <dbReference type="ARBA" id="ARBA00023015"/>
    </source>
</evidence>
<proteinExistence type="predicted"/>
<accession>M6DAF4</accession>
<evidence type="ECO:0000256" key="3">
    <source>
        <dbReference type="ARBA" id="ARBA00023163"/>
    </source>
</evidence>
<dbReference type="SMART" id="SM00347">
    <property type="entry name" value="HTH_MARR"/>
    <property type="match status" value="1"/>
</dbReference>
<dbReference type="GO" id="GO:0003700">
    <property type="term" value="F:DNA-binding transcription factor activity"/>
    <property type="evidence" value="ECO:0007669"/>
    <property type="project" value="InterPro"/>
</dbReference>
<reference evidence="5 6" key="1">
    <citation type="submission" date="2013-01" db="EMBL/GenBank/DDBJ databases">
        <authorList>
            <person name="Harkins D.M."/>
            <person name="Durkin A.S."/>
            <person name="Brinkac L.M."/>
            <person name="Haft D.H."/>
            <person name="Selengut J.D."/>
            <person name="Sanka R."/>
            <person name="DePew J."/>
            <person name="Purushe J."/>
            <person name="Galloway R.L."/>
            <person name="Vinetz J.M."/>
            <person name="Sutton G.G."/>
            <person name="Nierman W.C."/>
            <person name="Fouts D.E."/>
        </authorList>
    </citation>
    <scope>NUCLEOTIDE SEQUENCE [LARGE SCALE GENOMIC DNA]</scope>
    <source>
        <strain evidence="5 6">79601</strain>
    </source>
</reference>
<dbReference type="EMBL" id="ANIK01000035">
    <property type="protein sequence ID" value="EMJ95490.1"/>
    <property type="molecule type" value="Genomic_DNA"/>
</dbReference>
<dbReference type="GO" id="GO:0003677">
    <property type="term" value="F:DNA binding"/>
    <property type="evidence" value="ECO:0007669"/>
    <property type="project" value="UniProtKB-KW"/>
</dbReference>
<name>M6DAF4_9LEPT</name>
<keyword evidence="1" id="KW-0805">Transcription regulation</keyword>
<dbReference type="Pfam" id="PF01047">
    <property type="entry name" value="MarR"/>
    <property type="match status" value="1"/>
</dbReference>
<comment type="caution">
    <text evidence="5">The sequence shown here is derived from an EMBL/GenBank/DDBJ whole genome shotgun (WGS) entry which is preliminary data.</text>
</comment>
<feature type="domain" description="HTH marR-type" evidence="4">
    <location>
        <begin position="7"/>
        <end position="145"/>
    </location>
</feature>
<dbReference type="PANTHER" id="PTHR42756:SF1">
    <property type="entry name" value="TRANSCRIPTIONAL REPRESSOR OF EMRAB OPERON"/>
    <property type="match status" value="1"/>
</dbReference>
<gene>
    <name evidence="5" type="ORF">LEP1GSC194_3700</name>
</gene>
<dbReference type="InterPro" id="IPR000835">
    <property type="entry name" value="HTH_MarR-typ"/>
</dbReference>
<dbReference type="OrthoDB" id="9799663at2"/>
<evidence type="ECO:0000259" key="4">
    <source>
        <dbReference type="PROSITE" id="PS50995"/>
    </source>
</evidence>
<dbReference type="InterPro" id="IPR023187">
    <property type="entry name" value="Tscrpt_reg_MarR-type_CS"/>
</dbReference>
<keyword evidence="2" id="KW-0238">DNA-binding</keyword>
<dbReference type="PROSITE" id="PS50995">
    <property type="entry name" value="HTH_MARR_2"/>
    <property type="match status" value="1"/>
</dbReference>
<dbReference type="InterPro" id="IPR036390">
    <property type="entry name" value="WH_DNA-bd_sf"/>
</dbReference>
<evidence type="ECO:0000313" key="5">
    <source>
        <dbReference type="EMBL" id="EMJ95490.1"/>
    </source>
</evidence>
<dbReference type="PROSITE" id="PS01117">
    <property type="entry name" value="HTH_MARR_1"/>
    <property type="match status" value="1"/>
</dbReference>
<dbReference type="SUPFAM" id="SSF46785">
    <property type="entry name" value="Winged helix' DNA-binding domain"/>
    <property type="match status" value="1"/>
</dbReference>
<organism evidence="5 6">
    <name type="scientific">Leptospira alstonii serovar Sichuan str. 79601</name>
    <dbReference type="NCBI Taxonomy" id="1218565"/>
    <lineage>
        <taxon>Bacteria</taxon>
        <taxon>Pseudomonadati</taxon>
        <taxon>Spirochaetota</taxon>
        <taxon>Spirochaetia</taxon>
        <taxon>Leptospirales</taxon>
        <taxon>Leptospiraceae</taxon>
        <taxon>Leptospira</taxon>
    </lineage>
</organism>
<dbReference type="PRINTS" id="PR00598">
    <property type="entry name" value="HTHMARR"/>
</dbReference>
<evidence type="ECO:0000313" key="6">
    <source>
        <dbReference type="Proteomes" id="UP000011988"/>
    </source>
</evidence>
<keyword evidence="3" id="KW-0804">Transcription</keyword>
<protein>
    <submittedName>
        <fullName evidence="5">MarR family protein</fullName>
    </submittedName>
</protein>
<dbReference type="Gene3D" id="1.10.10.10">
    <property type="entry name" value="Winged helix-like DNA-binding domain superfamily/Winged helix DNA-binding domain"/>
    <property type="match status" value="1"/>
</dbReference>